<dbReference type="EMBL" id="CAACVG010007103">
    <property type="protein sequence ID" value="VEN43677.1"/>
    <property type="molecule type" value="Genomic_DNA"/>
</dbReference>
<keyword evidence="2" id="KW-1185">Reference proteome</keyword>
<dbReference type="AlphaFoldDB" id="A0A653C702"/>
<accession>A0A653C702</accession>
<proteinExistence type="predicted"/>
<protein>
    <submittedName>
        <fullName evidence="1">Uncharacterized protein</fullName>
    </submittedName>
</protein>
<feature type="non-terminal residue" evidence="1">
    <location>
        <position position="1"/>
    </location>
</feature>
<name>A0A653C702_CALMS</name>
<dbReference type="Proteomes" id="UP000410492">
    <property type="component" value="Unassembled WGS sequence"/>
</dbReference>
<reference evidence="1 2" key="1">
    <citation type="submission" date="2019-01" db="EMBL/GenBank/DDBJ databases">
        <authorList>
            <person name="Sayadi A."/>
        </authorList>
    </citation>
    <scope>NUCLEOTIDE SEQUENCE [LARGE SCALE GENOMIC DNA]</scope>
</reference>
<evidence type="ECO:0000313" key="2">
    <source>
        <dbReference type="Proteomes" id="UP000410492"/>
    </source>
</evidence>
<organism evidence="1 2">
    <name type="scientific">Callosobruchus maculatus</name>
    <name type="common">Southern cowpea weevil</name>
    <name type="synonym">Pulse bruchid</name>
    <dbReference type="NCBI Taxonomy" id="64391"/>
    <lineage>
        <taxon>Eukaryota</taxon>
        <taxon>Metazoa</taxon>
        <taxon>Ecdysozoa</taxon>
        <taxon>Arthropoda</taxon>
        <taxon>Hexapoda</taxon>
        <taxon>Insecta</taxon>
        <taxon>Pterygota</taxon>
        <taxon>Neoptera</taxon>
        <taxon>Endopterygota</taxon>
        <taxon>Coleoptera</taxon>
        <taxon>Polyphaga</taxon>
        <taxon>Cucujiformia</taxon>
        <taxon>Chrysomeloidea</taxon>
        <taxon>Chrysomelidae</taxon>
        <taxon>Bruchinae</taxon>
        <taxon>Bruchini</taxon>
        <taxon>Callosobruchus</taxon>
    </lineage>
</organism>
<sequence length="53" mass="6306">NSQLKICRRYNPYCCFSGRTRSSIKHLRTTQCSIWSCINYSRTKMESTIIIEK</sequence>
<evidence type="ECO:0000313" key="1">
    <source>
        <dbReference type="EMBL" id="VEN43677.1"/>
    </source>
</evidence>
<gene>
    <name evidence="1" type="ORF">CALMAC_LOCUS6742</name>
</gene>